<organism evidence="9 10">
    <name type="scientific">Fusarium anthophilum</name>
    <dbReference type="NCBI Taxonomy" id="48485"/>
    <lineage>
        <taxon>Eukaryota</taxon>
        <taxon>Fungi</taxon>
        <taxon>Dikarya</taxon>
        <taxon>Ascomycota</taxon>
        <taxon>Pezizomycotina</taxon>
        <taxon>Sordariomycetes</taxon>
        <taxon>Hypocreomycetidae</taxon>
        <taxon>Hypocreales</taxon>
        <taxon>Nectriaceae</taxon>
        <taxon>Fusarium</taxon>
        <taxon>Fusarium fujikuroi species complex</taxon>
    </lineage>
</organism>
<dbReference type="InterPro" id="IPR050360">
    <property type="entry name" value="MFS_Sugar_Transporters"/>
</dbReference>
<evidence type="ECO:0000256" key="6">
    <source>
        <dbReference type="SAM" id="Phobius"/>
    </source>
</evidence>
<keyword evidence="2 6" id="KW-0812">Transmembrane</keyword>
<evidence type="ECO:0000256" key="4">
    <source>
        <dbReference type="ARBA" id="ARBA00023136"/>
    </source>
</evidence>
<dbReference type="AlphaFoldDB" id="A0A8H4ZU61"/>
<dbReference type="Pfam" id="PF00083">
    <property type="entry name" value="Sugar_tr"/>
    <property type="match status" value="1"/>
</dbReference>
<dbReference type="PROSITE" id="PS50948">
    <property type="entry name" value="PAN"/>
    <property type="match status" value="1"/>
</dbReference>
<gene>
    <name evidence="9" type="ORF">FANTH_2161</name>
</gene>
<dbReference type="GO" id="GO:0016020">
    <property type="term" value="C:membrane"/>
    <property type="evidence" value="ECO:0007669"/>
    <property type="project" value="UniProtKB-SubCell"/>
</dbReference>
<evidence type="ECO:0000313" key="10">
    <source>
        <dbReference type="Proteomes" id="UP000573603"/>
    </source>
</evidence>
<dbReference type="PANTHER" id="PTHR48022">
    <property type="entry name" value="PLASTIDIC GLUCOSE TRANSPORTER 4"/>
    <property type="match status" value="1"/>
</dbReference>
<evidence type="ECO:0000256" key="3">
    <source>
        <dbReference type="ARBA" id="ARBA00022989"/>
    </source>
</evidence>
<keyword evidence="3 6" id="KW-1133">Transmembrane helix</keyword>
<keyword evidence="4 6" id="KW-0472">Membrane</keyword>
<feature type="region of interest" description="Disordered" evidence="5">
    <location>
        <begin position="39"/>
        <end position="162"/>
    </location>
</feature>
<keyword evidence="10" id="KW-1185">Reference proteome</keyword>
<protein>
    <recommendedName>
        <fullName evidence="8">Apple domain-containing protein</fullName>
    </recommendedName>
</protein>
<dbReference type="GO" id="GO:0005351">
    <property type="term" value="F:carbohydrate:proton symporter activity"/>
    <property type="evidence" value="ECO:0007669"/>
    <property type="project" value="TreeGrafter"/>
</dbReference>
<evidence type="ECO:0000256" key="1">
    <source>
        <dbReference type="ARBA" id="ARBA00004141"/>
    </source>
</evidence>
<proteinExistence type="predicted"/>
<name>A0A8H4ZU61_9HYPO</name>
<feature type="transmembrane region" description="Helical" evidence="6">
    <location>
        <begin position="713"/>
        <end position="732"/>
    </location>
</feature>
<dbReference type="InterPro" id="IPR003609">
    <property type="entry name" value="Pan_app"/>
</dbReference>
<feature type="compositionally biased region" description="Low complexity" evidence="5">
    <location>
        <begin position="222"/>
        <end position="286"/>
    </location>
</feature>
<feature type="domain" description="Apple" evidence="8">
    <location>
        <begin position="301"/>
        <end position="373"/>
    </location>
</feature>
<feature type="compositionally biased region" description="Polar residues" evidence="5">
    <location>
        <begin position="115"/>
        <end position="139"/>
    </location>
</feature>
<dbReference type="PANTHER" id="PTHR48022:SF2">
    <property type="entry name" value="PLASTIDIC GLUCOSE TRANSPORTER 4"/>
    <property type="match status" value="1"/>
</dbReference>
<evidence type="ECO:0000259" key="8">
    <source>
        <dbReference type="PROSITE" id="PS50948"/>
    </source>
</evidence>
<dbReference type="Gene3D" id="2.60.120.260">
    <property type="entry name" value="Galactose-binding domain-like"/>
    <property type="match status" value="1"/>
</dbReference>
<reference evidence="9 10" key="1">
    <citation type="journal article" date="2020" name="BMC Genomics">
        <title>Correction to: Identification and distribution of gene clusters required for synthesis of sphingolipid metabolism inhibitors in diverse species of the filamentous fungus Fusarium.</title>
        <authorList>
            <person name="Kim H.S."/>
            <person name="Lohmar J.M."/>
            <person name="Busman M."/>
            <person name="Brown D.W."/>
            <person name="Naumann T.A."/>
            <person name="Divon H.H."/>
            <person name="Lysoe E."/>
            <person name="Uhlig S."/>
            <person name="Proctor R.H."/>
        </authorList>
    </citation>
    <scope>NUCLEOTIDE SEQUENCE [LARGE SCALE GENOMIC DNA]</scope>
    <source>
        <strain evidence="9 10">NRRL 25214</strain>
    </source>
</reference>
<feature type="compositionally biased region" description="Low complexity" evidence="5">
    <location>
        <begin position="140"/>
        <end position="156"/>
    </location>
</feature>
<evidence type="ECO:0000256" key="7">
    <source>
        <dbReference type="SAM" id="SignalP"/>
    </source>
</evidence>
<evidence type="ECO:0000256" key="2">
    <source>
        <dbReference type="ARBA" id="ARBA00022692"/>
    </source>
</evidence>
<dbReference type="EMBL" id="JABEVY010000050">
    <property type="protein sequence ID" value="KAF5252837.1"/>
    <property type="molecule type" value="Genomic_DNA"/>
</dbReference>
<dbReference type="Gene3D" id="1.20.1250.20">
    <property type="entry name" value="MFS general substrate transporter like domains"/>
    <property type="match status" value="1"/>
</dbReference>
<feature type="region of interest" description="Disordered" evidence="5">
    <location>
        <begin position="211"/>
        <end position="303"/>
    </location>
</feature>
<dbReference type="Proteomes" id="UP000573603">
    <property type="component" value="Unassembled WGS sequence"/>
</dbReference>
<feature type="compositionally biased region" description="Low complexity" evidence="5">
    <location>
        <begin position="39"/>
        <end position="49"/>
    </location>
</feature>
<evidence type="ECO:0000313" key="9">
    <source>
        <dbReference type="EMBL" id="KAF5252837.1"/>
    </source>
</evidence>
<accession>A0A8H4ZU61</accession>
<comment type="caution">
    <text evidence="9">The sequence shown here is derived from an EMBL/GenBank/DDBJ whole genome shotgun (WGS) entry which is preliminary data.</text>
</comment>
<feature type="signal peptide" evidence="7">
    <location>
        <begin position="1"/>
        <end position="21"/>
    </location>
</feature>
<dbReference type="SUPFAM" id="SSF103473">
    <property type="entry name" value="MFS general substrate transporter"/>
    <property type="match status" value="1"/>
</dbReference>
<keyword evidence="7" id="KW-0732">Signal</keyword>
<feature type="compositionally biased region" description="Low complexity" evidence="5">
    <location>
        <begin position="65"/>
        <end position="114"/>
    </location>
</feature>
<dbReference type="InterPro" id="IPR005828">
    <property type="entry name" value="MFS_sugar_transport-like"/>
</dbReference>
<feature type="transmembrane region" description="Helical" evidence="6">
    <location>
        <begin position="628"/>
        <end position="645"/>
    </location>
</feature>
<sequence>MARHFVRSFVIAAALSPFVNAGPCRPSSSSVAVVTTTSETSVATGSATTHTKESSLTESLSGAPTETSVTVSESASATGTSTETSLTVSENESTTESASATSTETTLATSKTESGSTSAEQSTTTGSALSTDITTTASESDSSTGTTLAATTSTECTEPEPPVYDDPFTHYTTEEAAATTSEAATTTEAVVSIVPRNFIRRGHPEIFIRDATSDAAPDNSEDAASTTEDATTTTGEATTSGEATTTGETTATSEDTTATTEGPTTTTEEAATTTEETTTASETATGCINNMQRPTPEGAACGSRGWVQGTSRDWRYLGEGPNTSVLDCYTACQQKSNCVTFLYEKNAQCSLYMGTVTQLSSDQTAVKTYETRCFCDTGIDPAPTCSFDTAIINGGFDNGKLSPWEEDPNPGGKIPVALRPVPGGADGTSYRLQTGQFDFDKSMWLYQDIKACPGTTFFCSYKWWWDEYYAILQNSGNRLVPYVRVYQDDSNYYIGNRYPTGPSQTKRWIDASFEFTVPDSGETRIWFVASSPQGEWINNSDDPCTPDWVHRPNSFALDSLVYLWAKLILLIPWPKSISDSDNYAWKSGKFHRVPILTGSAANEGAFYAPRRADKPEDFTDFCLPQLEIMQSFALYVSIGICMAGARESISSIFIYSATFAIFLNAMIWVVPSELSPTFRRSNGMAFAMSSKSVVAIAPSQITPLALAGVSWRFHALFIACNTAAAVLYFFFLPETGDKGLEEITELFGNTVAVDMYANIRKLDTTSVVHASGSEPRIQ</sequence>
<evidence type="ECO:0000256" key="5">
    <source>
        <dbReference type="SAM" id="MobiDB-lite"/>
    </source>
</evidence>
<feature type="chain" id="PRO_5034270461" description="Apple domain-containing protein" evidence="7">
    <location>
        <begin position="22"/>
        <end position="778"/>
    </location>
</feature>
<dbReference type="InterPro" id="IPR036259">
    <property type="entry name" value="MFS_trans_sf"/>
</dbReference>
<feature type="transmembrane region" description="Helical" evidence="6">
    <location>
        <begin position="652"/>
        <end position="670"/>
    </location>
</feature>
<comment type="subcellular location">
    <subcellularLocation>
        <location evidence="1">Membrane</location>
        <topology evidence="1">Multi-pass membrane protein</topology>
    </subcellularLocation>
</comment>